<dbReference type="PIRSF" id="PIRSF000451">
    <property type="entry name" value="PKS_III"/>
    <property type="match status" value="1"/>
</dbReference>
<dbReference type="Pfam" id="PF02797">
    <property type="entry name" value="Chal_sti_synt_C"/>
    <property type="match status" value="1"/>
</dbReference>
<feature type="domain" description="Chalcone/stilbene synthase C-terminal" evidence="5">
    <location>
        <begin position="239"/>
        <end position="372"/>
    </location>
</feature>
<dbReference type="RefSeq" id="WP_140798313.1">
    <property type="nucleotide sequence ID" value="NZ_CP017173.1"/>
</dbReference>
<dbReference type="InterPro" id="IPR011141">
    <property type="entry name" value="Polyketide_synthase_type-III"/>
</dbReference>
<organism evidence="7 8">
    <name type="scientific">Myxococcus xanthus</name>
    <dbReference type="NCBI Taxonomy" id="34"/>
    <lineage>
        <taxon>Bacteria</taxon>
        <taxon>Pseudomonadati</taxon>
        <taxon>Myxococcota</taxon>
        <taxon>Myxococcia</taxon>
        <taxon>Myxococcales</taxon>
        <taxon>Cystobacterineae</taxon>
        <taxon>Myxococcaceae</taxon>
        <taxon>Myxococcus</taxon>
    </lineage>
</organism>
<dbReference type="InterPro" id="IPR016039">
    <property type="entry name" value="Thiolase-like"/>
</dbReference>
<proteinExistence type="inferred from homology"/>
<dbReference type="Proteomes" id="UP000320179">
    <property type="component" value="Chromosome"/>
</dbReference>
<dbReference type="Pfam" id="PF08392">
    <property type="entry name" value="FAE1_CUT1_RppA"/>
    <property type="match status" value="1"/>
</dbReference>
<evidence type="ECO:0000259" key="6">
    <source>
        <dbReference type="Pfam" id="PF08392"/>
    </source>
</evidence>
<feature type="active site" description="Acyl-thioester intermediate" evidence="4">
    <location>
        <position position="141"/>
    </location>
</feature>
<sequence length="374" mass="40306">MPRIIATASSLPSTYYEQTLLAQTLEHYIASLERPFEGLWLVADIFKNAKVRGRHFAIPLDSFYEPLDIGQGHRRMVEERNALCANALSRLFEKSGVAASDITQLTSVTSVMSIPSVDAEMMNRFGFRRDLKRAPLLGLGCQAGAAGISRVTDYLRGHPREAAILLGVEMGSSIWAGPLQRDLEHLIEQLQRDSAVYPVILSQVVAASLFGDGAAALLMVGDEHPLATKPGPRVVDTRSVFVPGTVGLMGMNMEDAGPRNVLGVDVPEMASRTFAEGLGTLLAEHAVDASRVAHWFIHPGGPKVLQELQAATRLPDAALAPSWSVLHDVGNLSSATVLHMLDQHHDANGAKAGELGLLTAMGPGFSEELVLLQW</sequence>
<evidence type="ECO:0000256" key="1">
    <source>
        <dbReference type="ARBA" id="ARBA00005531"/>
    </source>
</evidence>
<evidence type="ECO:0000313" key="8">
    <source>
        <dbReference type="Proteomes" id="UP000320179"/>
    </source>
</evidence>
<keyword evidence="2" id="KW-0808">Transferase</keyword>
<dbReference type="Gene3D" id="3.40.47.10">
    <property type="match status" value="2"/>
</dbReference>
<dbReference type="EMBL" id="CP017174">
    <property type="protein sequence ID" value="QDE68337.1"/>
    <property type="molecule type" value="Genomic_DNA"/>
</dbReference>
<dbReference type="InterPro" id="IPR012328">
    <property type="entry name" value="Chalcone/stilbene_synt_C"/>
</dbReference>
<name>A0AAE6FZY6_MYXXA</name>
<dbReference type="GO" id="GO:0016020">
    <property type="term" value="C:membrane"/>
    <property type="evidence" value="ECO:0007669"/>
    <property type="project" value="InterPro"/>
</dbReference>
<evidence type="ECO:0000313" key="7">
    <source>
        <dbReference type="EMBL" id="QDE68337.1"/>
    </source>
</evidence>
<evidence type="ECO:0000256" key="2">
    <source>
        <dbReference type="ARBA" id="ARBA00022679"/>
    </source>
</evidence>
<evidence type="ECO:0000256" key="3">
    <source>
        <dbReference type="ARBA" id="ARBA00023315"/>
    </source>
</evidence>
<protein>
    <submittedName>
        <fullName evidence="7">Uncharacterized protein</fullName>
    </submittedName>
</protein>
<accession>A0AAE6FZY6</accession>
<dbReference type="GO" id="GO:0016747">
    <property type="term" value="F:acyltransferase activity, transferring groups other than amino-acyl groups"/>
    <property type="evidence" value="ECO:0007669"/>
    <property type="project" value="InterPro"/>
</dbReference>
<gene>
    <name evidence="7" type="ORF">BHS09_15870</name>
</gene>
<dbReference type="AlphaFoldDB" id="A0AAE6FZY6"/>
<dbReference type="InterPro" id="IPR013601">
    <property type="entry name" value="FAE1_typ3_polyketide_synth"/>
</dbReference>
<dbReference type="PANTHER" id="PTHR11877:SF99">
    <property type="entry name" value="1,3,6,8-TETRAHYDROXYNAPHTHALENE SYNTHASE"/>
    <property type="match status" value="1"/>
</dbReference>
<dbReference type="GO" id="GO:0030639">
    <property type="term" value="P:polyketide biosynthetic process"/>
    <property type="evidence" value="ECO:0007669"/>
    <property type="project" value="TreeGrafter"/>
</dbReference>
<dbReference type="GO" id="GO:0006633">
    <property type="term" value="P:fatty acid biosynthetic process"/>
    <property type="evidence" value="ECO:0007669"/>
    <property type="project" value="InterPro"/>
</dbReference>
<dbReference type="SUPFAM" id="SSF53901">
    <property type="entry name" value="Thiolase-like"/>
    <property type="match status" value="2"/>
</dbReference>
<evidence type="ECO:0000256" key="4">
    <source>
        <dbReference type="PIRSR" id="PIRSR000451-1"/>
    </source>
</evidence>
<evidence type="ECO:0000259" key="5">
    <source>
        <dbReference type="Pfam" id="PF02797"/>
    </source>
</evidence>
<keyword evidence="3" id="KW-0012">Acyltransferase</keyword>
<comment type="similarity">
    <text evidence="1">Belongs to the thiolase-like superfamily. Chalcone/stilbene synthases family.</text>
</comment>
<feature type="domain" description="FAE" evidence="6">
    <location>
        <begin position="71"/>
        <end position="173"/>
    </location>
</feature>
<dbReference type="PANTHER" id="PTHR11877">
    <property type="entry name" value="HYDROXYMETHYLGLUTARYL-COA SYNTHASE"/>
    <property type="match status" value="1"/>
</dbReference>
<reference evidence="7 8" key="1">
    <citation type="journal article" date="2019" name="Science">
        <title>Social genes are selection hotspots in kin groups of a soil microbe.</title>
        <authorList>
            <person name="Wielgoss S."/>
            <person name="Wolfensberger R."/>
            <person name="Sun L."/>
            <person name="Fiegna F."/>
            <person name="Velicer G.J."/>
        </authorList>
    </citation>
    <scope>NUCLEOTIDE SEQUENCE [LARGE SCALE GENOMIC DNA]</scope>
    <source>
        <strain evidence="7 8">MC3.5.9c15</strain>
    </source>
</reference>